<sequence length="103" mass="11458">MICLDSASSLPTPHHITPHHTTPYHALRHETGFPYVNLTEGNLPRHSREDGHSQAKLLVTEHFPEALPHSLIHSPCFWASVPASLGPLVGNHVTSKYDELKRS</sequence>
<evidence type="ECO:0000313" key="2">
    <source>
        <dbReference type="Proteomes" id="UP000324222"/>
    </source>
</evidence>
<name>A0A5B7JM61_PORTR</name>
<organism evidence="1 2">
    <name type="scientific">Portunus trituberculatus</name>
    <name type="common">Swimming crab</name>
    <name type="synonym">Neptunus trituberculatus</name>
    <dbReference type="NCBI Taxonomy" id="210409"/>
    <lineage>
        <taxon>Eukaryota</taxon>
        <taxon>Metazoa</taxon>
        <taxon>Ecdysozoa</taxon>
        <taxon>Arthropoda</taxon>
        <taxon>Crustacea</taxon>
        <taxon>Multicrustacea</taxon>
        <taxon>Malacostraca</taxon>
        <taxon>Eumalacostraca</taxon>
        <taxon>Eucarida</taxon>
        <taxon>Decapoda</taxon>
        <taxon>Pleocyemata</taxon>
        <taxon>Brachyura</taxon>
        <taxon>Eubrachyura</taxon>
        <taxon>Portunoidea</taxon>
        <taxon>Portunidae</taxon>
        <taxon>Portuninae</taxon>
        <taxon>Portunus</taxon>
    </lineage>
</organism>
<dbReference type="Proteomes" id="UP000324222">
    <property type="component" value="Unassembled WGS sequence"/>
</dbReference>
<protein>
    <submittedName>
        <fullName evidence="1">Uncharacterized protein</fullName>
    </submittedName>
</protein>
<reference evidence="1 2" key="1">
    <citation type="submission" date="2019-05" db="EMBL/GenBank/DDBJ databases">
        <title>Another draft genome of Portunus trituberculatus and its Hox gene families provides insights of decapod evolution.</title>
        <authorList>
            <person name="Jeong J.-H."/>
            <person name="Song I."/>
            <person name="Kim S."/>
            <person name="Choi T."/>
            <person name="Kim D."/>
            <person name="Ryu S."/>
            <person name="Kim W."/>
        </authorList>
    </citation>
    <scope>NUCLEOTIDE SEQUENCE [LARGE SCALE GENOMIC DNA]</scope>
    <source>
        <tissue evidence="1">Muscle</tissue>
    </source>
</reference>
<dbReference type="AlphaFoldDB" id="A0A5B7JM61"/>
<accession>A0A5B7JM61</accession>
<dbReference type="EMBL" id="VSRR010103912">
    <property type="protein sequence ID" value="MPC95899.1"/>
    <property type="molecule type" value="Genomic_DNA"/>
</dbReference>
<comment type="caution">
    <text evidence="1">The sequence shown here is derived from an EMBL/GenBank/DDBJ whole genome shotgun (WGS) entry which is preliminary data.</text>
</comment>
<gene>
    <name evidence="1" type="ORF">E2C01_091128</name>
</gene>
<keyword evidence="2" id="KW-1185">Reference proteome</keyword>
<evidence type="ECO:0000313" key="1">
    <source>
        <dbReference type="EMBL" id="MPC95899.1"/>
    </source>
</evidence>
<proteinExistence type="predicted"/>